<feature type="compositionally biased region" description="Basic residues" evidence="1">
    <location>
        <begin position="109"/>
        <end position="118"/>
    </location>
</feature>
<name>A0A6J4S567_9SPHN</name>
<organism evidence="2">
    <name type="scientific">uncultured Sphingomonadaceae bacterium</name>
    <dbReference type="NCBI Taxonomy" id="169976"/>
    <lineage>
        <taxon>Bacteria</taxon>
        <taxon>Pseudomonadati</taxon>
        <taxon>Pseudomonadota</taxon>
        <taxon>Alphaproteobacteria</taxon>
        <taxon>Sphingomonadales</taxon>
        <taxon>Sphingomonadaceae</taxon>
        <taxon>environmental samples</taxon>
    </lineage>
</organism>
<gene>
    <name evidence="2" type="ORF">AVDCRST_MAG91-248</name>
</gene>
<protein>
    <submittedName>
        <fullName evidence="2">Uncharacterized protein</fullName>
    </submittedName>
</protein>
<feature type="compositionally biased region" description="Low complexity" evidence="1">
    <location>
        <begin position="81"/>
        <end position="90"/>
    </location>
</feature>
<evidence type="ECO:0000313" key="2">
    <source>
        <dbReference type="EMBL" id="CAA9485602.1"/>
    </source>
</evidence>
<reference evidence="2" key="1">
    <citation type="submission" date="2020-02" db="EMBL/GenBank/DDBJ databases">
        <authorList>
            <person name="Meier V. D."/>
        </authorList>
    </citation>
    <scope>NUCLEOTIDE SEQUENCE</scope>
    <source>
        <strain evidence="2">AVDCRST_MAG91</strain>
    </source>
</reference>
<dbReference type="EMBL" id="CADCVX010000064">
    <property type="protein sequence ID" value="CAA9485602.1"/>
    <property type="molecule type" value="Genomic_DNA"/>
</dbReference>
<sequence>GEGALHRGRRRRCGLLLRRALGLRGSHAGRGFRGARSGRPPTPRERDGWERRRVPAHSRWAATRAGGMEPHPAAVERRASRSGATSGRRAPGARRCRHRQGWQPDPARRPGRQPRRALRASDGADL</sequence>
<feature type="compositionally biased region" description="Basic residues" evidence="1">
    <location>
        <begin position="91"/>
        <end position="100"/>
    </location>
</feature>
<feature type="region of interest" description="Disordered" evidence="1">
    <location>
        <begin position="23"/>
        <end position="126"/>
    </location>
</feature>
<feature type="compositionally biased region" description="Basic and acidic residues" evidence="1">
    <location>
        <begin position="42"/>
        <end position="53"/>
    </location>
</feature>
<evidence type="ECO:0000256" key="1">
    <source>
        <dbReference type="SAM" id="MobiDB-lite"/>
    </source>
</evidence>
<proteinExistence type="predicted"/>
<accession>A0A6J4S567</accession>
<feature type="non-terminal residue" evidence="2">
    <location>
        <position position="126"/>
    </location>
</feature>
<feature type="non-terminal residue" evidence="2">
    <location>
        <position position="1"/>
    </location>
</feature>
<dbReference type="AlphaFoldDB" id="A0A6J4S567"/>